<feature type="coiled-coil region" evidence="1">
    <location>
        <begin position="26"/>
        <end position="53"/>
    </location>
</feature>
<sequence>MTNPESAYQYQPPINNHSPLARERGIADLGSEIDELDKKNRFLEMLVEIYENNPLKVNSYVVCESKLLMEMFKLLTDCEKVDLVLNDDISCGGCSWKSDKIIYISKILITINGKSEDLKYSRNDIYSQFIRYGFSMKMVC</sequence>
<comment type="caution">
    <text evidence="2">The sequence shown here is derived from an EMBL/GenBank/DDBJ whole genome shotgun (WGS) entry which is preliminary data.</text>
</comment>
<name>A0ABR2JJM4_9EUKA</name>
<keyword evidence="3" id="KW-1185">Reference proteome</keyword>
<gene>
    <name evidence="2" type="ORF">M9Y10_004659</name>
</gene>
<organism evidence="2 3">
    <name type="scientific">Tritrichomonas musculus</name>
    <dbReference type="NCBI Taxonomy" id="1915356"/>
    <lineage>
        <taxon>Eukaryota</taxon>
        <taxon>Metamonada</taxon>
        <taxon>Parabasalia</taxon>
        <taxon>Tritrichomonadida</taxon>
        <taxon>Tritrichomonadidae</taxon>
        <taxon>Tritrichomonas</taxon>
    </lineage>
</organism>
<evidence type="ECO:0000313" key="2">
    <source>
        <dbReference type="EMBL" id="KAK8877896.1"/>
    </source>
</evidence>
<evidence type="ECO:0000256" key="1">
    <source>
        <dbReference type="SAM" id="Coils"/>
    </source>
</evidence>
<reference evidence="2 3" key="1">
    <citation type="submission" date="2024-04" db="EMBL/GenBank/DDBJ databases">
        <title>Tritrichomonas musculus Genome.</title>
        <authorList>
            <person name="Alves-Ferreira E."/>
            <person name="Grigg M."/>
            <person name="Lorenzi H."/>
            <person name="Galac M."/>
        </authorList>
    </citation>
    <scope>NUCLEOTIDE SEQUENCE [LARGE SCALE GENOMIC DNA]</scope>
    <source>
        <strain evidence="2 3">EAF2021</strain>
    </source>
</reference>
<protein>
    <submittedName>
        <fullName evidence="2">Uncharacterized protein</fullName>
    </submittedName>
</protein>
<proteinExistence type="predicted"/>
<evidence type="ECO:0000313" key="3">
    <source>
        <dbReference type="Proteomes" id="UP001470230"/>
    </source>
</evidence>
<keyword evidence="1" id="KW-0175">Coiled coil</keyword>
<accession>A0ABR2JJM4</accession>
<dbReference type="Proteomes" id="UP001470230">
    <property type="component" value="Unassembled WGS sequence"/>
</dbReference>
<dbReference type="EMBL" id="JAPFFF010000011">
    <property type="protein sequence ID" value="KAK8877896.1"/>
    <property type="molecule type" value="Genomic_DNA"/>
</dbReference>